<dbReference type="Proteomes" id="UP000885418">
    <property type="component" value="Unassembled WGS sequence"/>
</dbReference>
<feature type="domain" description="Zinc finger Ogr/Delta-type" evidence="1">
    <location>
        <begin position="3"/>
        <end position="49"/>
    </location>
</feature>
<dbReference type="InterPro" id="IPR007684">
    <property type="entry name" value="Znf_Ogr/Delta"/>
</dbReference>
<organism evidence="3">
    <name type="scientific">Salmonella enterica</name>
    <name type="common">Salmonella choleraesuis</name>
    <dbReference type="NCBI Taxonomy" id="28901"/>
    <lineage>
        <taxon>Bacteria</taxon>
        <taxon>Pseudomonadati</taxon>
        <taxon>Pseudomonadota</taxon>
        <taxon>Gammaproteobacteria</taxon>
        <taxon>Enterobacterales</taxon>
        <taxon>Enterobacteriaceae</taxon>
        <taxon>Salmonella</taxon>
    </lineage>
</organism>
<reference evidence="3" key="1">
    <citation type="submission" date="2018-07" db="EMBL/GenBank/DDBJ databases">
        <authorList>
            <consortium name="GenomeTrakr network: Whole genome sequencing for foodborne pathogen traceback"/>
        </authorList>
    </citation>
    <scope>NUCLEOTIDE SEQUENCE [LARGE SCALE GENOMIC DNA]</scope>
    <source>
        <strain evidence="2">CFSAN034452</strain>
        <strain evidence="3">MOD1-Lipp-451</strain>
    </source>
</reference>
<proteinExistence type="predicted"/>
<evidence type="ECO:0000259" key="1">
    <source>
        <dbReference type="Pfam" id="PF04606"/>
    </source>
</evidence>
<sequence length="74" mass="8272">MFRCPCCGSSSRIRTSRSLTDENTVRRKYYQCNNIECGFCFSTLEAFEKQTSVNTPKINIPGAGLSSLVAKKLI</sequence>
<accession>A0A3R0FWG9</accession>
<dbReference type="Pfam" id="PF04606">
    <property type="entry name" value="Ogr_Delta"/>
    <property type="match status" value="1"/>
</dbReference>
<protein>
    <recommendedName>
        <fullName evidence="1">Zinc finger Ogr/Delta-type domain-containing protein</fullName>
    </recommendedName>
</protein>
<dbReference type="AlphaFoldDB" id="A0A3R0FWG9"/>
<name>A0A3R0FWG9_SALER</name>
<comment type="caution">
    <text evidence="3">The sequence shown here is derived from an EMBL/GenBank/DDBJ whole genome shotgun (WGS) entry which is preliminary data.</text>
</comment>
<dbReference type="Proteomes" id="UP000885302">
    <property type="component" value="Unassembled WGS sequence"/>
</dbReference>
<evidence type="ECO:0000313" key="2">
    <source>
        <dbReference type="EMBL" id="MIT43943.1"/>
    </source>
</evidence>
<dbReference type="EMBL" id="RSTY01000008">
    <property type="protein sequence ID" value="MIU26037.1"/>
    <property type="molecule type" value="Genomic_DNA"/>
</dbReference>
<dbReference type="EMBL" id="RSTW01000007">
    <property type="protein sequence ID" value="MIT43943.1"/>
    <property type="molecule type" value="Genomic_DNA"/>
</dbReference>
<gene>
    <name evidence="2" type="ORF">ATQ15_10395</name>
    <name evidence="3" type="ORF">ATR96_14330</name>
</gene>
<evidence type="ECO:0000313" key="3">
    <source>
        <dbReference type="EMBL" id="MIU26037.1"/>
    </source>
</evidence>